<organism evidence="9 10">
    <name type="scientific">Saccharibacillus alkalitolerans</name>
    <dbReference type="NCBI Taxonomy" id="2705290"/>
    <lineage>
        <taxon>Bacteria</taxon>
        <taxon>Bacillati</taxon>
        <taxon>Bacillota</taxon>
        <taxon>Bacilli</taxon>
        <taxon>Bacillales</taxon>
        <taxon>Paenibacillaceae</taxon>
        <taxon>Saccharibacillus</taxon>
    </lineage>
</organism>
<evidence type="ECO:0000256" key="6">
    <source>
        <dbReference type="HAMAP-Rule" id="MF_00006"/>
    </source>
</evidence>
<dbReference type="PANTHER" id="PTHR43814">
    <property type="entry name" value="ARGININOSUCCINATE LYASE"/>
    <property type="match status" value="1"/>
</dbReference>
<dbReference type="RefSeq" id="WP_166274597.1">
    <property type="nucleotide sequence ID" value="NZ_JAAFGS010000004.1"/>
</dbReference>
<dbReference type="EC" id="4.3.2.1" evidence="2 6"/>
<comment type="catalytic activity">
    <reaction evidence="6">
        <text>2-(N(omega)-L-arginino)succinate = fumarate + L-arginine</text>
        <dbReference type="Rhea" id="RHEA:24020"/>
        <dbReference type="ChEBI" id="CHEBI:29806"/>
        <dbReference type="ChEBI" id="CHEBI:32682"/>
        <dbReference type="ChEBI" id="CHEBI:57472"/>
        <dbReference type="EC" id="4.3.2.1"/>
    </reaction>
</comment>
<evidence type="ECO:0000313" key="9">
    <source>
        <dbReference type="EMBL" id="NGZ76092.1"/>
    </source>
</evidence>
<dbReference type="EMBL" id="JAAFGS010000004">
    <property type="protein sequence ID" value="NGZ76092.1"/>
    <property type="molecule type" value="Genomic_DNA"/>
</dbReference>
<feature type="domain" description="Fumarate lyase N-terminal" evidence="7">
    <location>
        <begin position="7"/>
        <end position="301"/>
    </location>
</feature>
<keyword evidence="3 6" id="KW-0055">Arginine biosynthesis</keyword>
<comment type="pathway">
    <text evidence="1 6">Amino-acid biosynthesis; L-arginine biosynthesis; L-arginine from L-ornithine and carbamoyl phosphate: step 3/3.</text>
</comment>
<dbReference type="InterPro" id="IPR009049">
    <property type="entry name" value="Argininosuccinate_lyase"/>
</dbReference>
<dbReference type="Gene3D" id="1.20.200.10">
    <property type="entry name" value="Fumarase/aspartase (Central domain)"/>
    <property type="match status" value="1"/>
</dbReference>
<dbReference type="HAMAP" id="MF_00006">
    <property type="entry name" value="Arg_succ_lyase"/>
    <property type="match status" value="1"/>
</dbReference>
<evidence type="ECO:0000256" key="3">
    <source>
        <dbReference type="ARBA" id="ARBA00022571"/>
    </source>
</evidence>
<dbReference type="InterPro" id="IPR020557">
    <property type="entry name" value="Fumarate_lyase_CS"/>
</dbReference>
<evidence type="ECO:0000259" key="7">
    <source>
        <dbReference type="Pfam" id="PF00206"/>
    </source>
</evidence>
<dbReference type="Proteomes" id="UP000800303">
    <property type="component" value="Unassembled WGS sequence"/>
</dbReference>
<dbReference type="InterPro" id="IPR029419">
    <property type="entry name" value="Arg_succ_lyase_C"/>
</dbReference>
<gene>
    <name evidence="6 9" type="primary">argH</name>
    <name evidence="9" type="ORF">GYN08_12260</name>
</gene>
<comment type="similarity">
    <text evidence="6">Belongs to the lyase 1 family. Argininosuccinate lyase subfamily.</text>
</comment>
<dbReference type="InterPro" id="IPR000362">
    <property type="entry name" value="Fumarate_lyase_fam"/>
</dbReference>
<accession>A0ABX0FD36</accession>
<comment type="subcellular location">
    <subcellularLocation>
        <location evidence="6">Cytoplasm</location>
    </subcellularLocation>
</comment>
<feature type="domain" description="Argininosuccinate lyase C-terminal" evidence="8">
    <location>
        <begin position="364"/>
        <end position="432"/>
    </location>
</feature>
<evidence type="ECO:0000256" key="2">
    <source>
        <dbReference type="ARBA" id="ARBA00012338"/>
    </source>
</evidence>
<dbReference type="PRINTS" id="PR00149">
    <property type="entry name" value="FUMRATELYASE"/>
</dbReference>
<sequence length="467" mass="51927">MSKLWGGRFTKPTDRLVEEYTASINFDKALAEEDIQGSLAHVAMLGKCGIIPQEDADTIAQGLMKVLHKIEAGEVEFSVSDEDIHMNIEKHLIEEVGPVGGKLHTGRSRNDQVATDMHLYLRSRVVELTGLVQAVQQALLEQAKQHTATILPGYTHLQRAQPILFAHHLLAYVSMFQRDAERLMDSYKRINILPLGAGALAGTTFPIDRHFVAEQLGFDGVYENSLDAVSDRDFILEFLSGASILMMHMSRLCEELVLWSSTEFGFVELDDAFCTGSSIMPQKKNPDVAELVRGKTGRVYGNLMGLLTVLKSLPLAYNKDMQEDKEGMFDTVATLDGALRLFAPMIATMKVRTGRMREAVNKDFSNATDIADFLVGKGMPFRQAHEVIGKTVLYCIENGKYLLDLSLEEFKNFSELFDEQIYEVLQPENVVNARNVYGGTAAPQVEAAIGRAESTIGLTTEWLNSRL</sequence>
<keyword evidence="10" id="KW-1185">Reference proteome</keyword>
<comment type="caution">
    <text evidence="9">The sequence shown here is derived from an EMBL/GenBank/DDBJ whole genome shotgun (WGS) entry which is preliminary data.</text>
</comment>
<dbReference type="PRINTS" id="PR00145">
    <property type="entry name" value="ARGSUCLYASE"/>
</dbReference>
<dbReference type="InterPro" id="IPR024083">
    <property type="entry name" value="Fumarase/histidase_N"/>
</dbReference>
<dbReference type="CDD" id="cd01359">
    <property type="entry name" value="Argininosuccinate_lyase"/>
    <property type="match status" value="1"/>
</dbReference>
<evidence type="ECO:0000259" key="8">
    <source>
        <dbReference type="Pfam" id="PF14698"/>
    </source>
</evidence>
<dbReference type="Pfam" id="PF14698">
    <property type="entry name" value="ASL_C2"/>
    <property type="match status" value="1"/>
</dbReference>
<dbReference type="Gene3D" id="1.10.275.10">
    <property type="entry name" value="Fumarase/aspartase (N-terminal domain)"/>
    <property type="match status" value="1"/>
</dbReference>
<reference evidence="9 10" key="1">
    <citation type="submission" date="2020-01" db="EMBL/GenBank/DDBJ databases">
        <title>Polyphasic characterisation and genomic insights into a novel alkali tolerant bacterium VR-M41.</title>
        <authorList>
            <person name="Vemuluri V.R."/>
        </authorList>
    </citation>
    <scope>NUCLEOTIDE SEQUENCE [LARGE SCALE GENOMIC DNA]</scope>
    <source>
        <strain evidence="9 10">VR-M41</strain>
    </source>
</reference>
<dbReference type="GO" id="GO:0004056">
    <property type="term" value="F:argininosuccinate lyase activity"/>
    <property type="evidence" value="ECO:0007669"/>
    <property type="project" value="UniProtKB-EC"/>
</dbReference>
<name>A0ABX0FD36_9BACL</name>
<proteinExistence type="inferred from homology"/>
<keyword evidence="4 6" id="KW-0028">Amino-acid biosynthesis</keyword>
<evidence type="ECO:0000313" key="10">
    <source>
        <dbReference type="Proteomes" id="UP000800303"/>
    </source>
</evidence>
<dbReference type="NCBIfam" id="TIGR00838">
    <property type="entry name" value="argH"/>
    <property type="match status" value="1"/>
</dbReference>
<dbReference type="Pfam" id="PF00206">
    <property type="entry name" value="Lyase_1"/>
    <property type="match status" value="1"/>
</dbReference>
<evidence type="ECO:0000256" key="4">
    <source>
        <dbReference type="ARBA" id="ARBA00022605"/>
    </source>
</evidence>
<evidence type="ECO:0000256" key="1">
    <source>
        <dbReference type="ARBA" id="ARBA00004941"/>
    </source>
</evidence>
<dbReference type="Gene3D" id="1.10.40.30">
    <property type="entry name" value="Fumarase/aspartase (C-terminal domain)"/>
    <property type="match status" value="1"/>
</dbReference>
<dbReference type="InterPro" id="IPR022761">
    <property type="entry name" value="Fumarate_lyase_N"/>
</dbReference>
<dbReference type="InterPro" id="IPR008948">
    <property type="entry name" value="L-Aspartase-like"/>
</dbReference>
<protein>
    <recommendedName>
        <fullName evidence="2 6">Argininosuccinate lyase</fullName>
        <shortName evidence="6">ASAL</shortName>
        <ecNumber evidence="2 6">4.3.2.1</ecNumber>
    </recommendedName>
    <alternativeName>
        <fullName evidence="6">Arginosuccinase</fullName>
    </alternativeName>
</protein>
<keyword evidence="5 6" id="KW-0456">Lyase</keyword>
<evidence type="ECO:0000256" key="5">
    <source>
        <dbReference type="ARBA" id="ARBA00023239"/>
    </source>
</evidence>
<dbReference type="PROSITE" id="PS00163">
    <property type="entry name" value="FUMARATE_LYASES"/>
    <property type="match status" value="1"/>
</dbReference>
<keyword evidence="6" id="KW-0963">Cytoplasm</keyword>
<dbReference type="SUPFAM" id="SSF48557">
    <property type="entry name" value="L-aspartase-like"/>
    <property type="match status" value="1"/>
</dbReference>
<dbReference type="PANTHER" id="PTHR43814:SF1">
    <property type="entry name" value="ARGININOSUCCINATE LYASE"/>
    <property type="match status" value="1"/>
</dbReference>